<accession>A0AAX6MRN0</accession>
<dbReference type="EMBL" id="JBANMG010000003">
    <property type="protein sequence ID" value="KAK6955154.1"/>
    <property type="molecule type" value="Genomic_DNA"/>
</dbReference>
<reference evidence="2 3" key="1">
    <citation type="journal article" date="2024" name="Front Chem Biol">
        <title>Unveiling the potential of Daldinia eschscholtzii MFLUCC 19-0629 through bioactivity and bioinformatics studies for enhanced sustainable agriculture production.</title>
        <authorList>
            <person name="Brooks S."/>
            <person name="Weaver J.A."/>
            <person name="Klomchit A."/>
            <person name="Alharthi S.A."/>
            <person name="Onlamun T."/>
            <person name="Nurani R."/>
            <person name="Vong T.K."/>
            <person name="Alberti F."/>
            <person name="Greco C."/>
        </authorList>
    </citation>
    <scope>NUCLEOTIDE SEQUENCE [LARGE SCALE GENOMIC DNA]</scope>
    <source>
        <strain evidence="2">MFLUCC 19-0629</strain>
    </source>
</reference>
<comment type="caution">
    <text evidence="2">The sequence shown here is derived from an EMBL/GenBank/DDBJ whole genome shotgun (WGS) entry which is preliminary data.</text>
</comment>
<keyword evidence="1" id="KW-0472">Membrane</keyword>
<gene>
    <name evidence="2" type="ORF">Daesc_002785</name>
</gene>
<evidence type="ECO:0000313" key="3">
    <source>
        <dbReference type="Proteomes" id="UP001369815"/>
    </source>
</evidence>
<name>A0AAX6MRN0_9PEZI</name>
<evidence type="ECO:0000256" key="1">
    <source>
        <dbReference type="SAM" id="Phobius"/>
    </source>
</evidence>
<dbReference type="Proteomes" id="UP001369815">
    <property type="component" value="Unassembled WGS sequence"/>
</dbReference>
<sequence length="115" mass="12963">MSQPVGSMKVNNNFLKDFIIAIAVAAVSTVVFLAIICVISQCAPRWFGRVRRREQWLAPTLEEGYQEVSQPDLPLREILIKESERAKRRVSLTTSYGDVVRDVSFGPLHFATRGI</sequence>
<feature type="transmembrane region" description="Helical" evidence="1">
    <location>
        <begin position="18"/>
        <end position="43"/>
    </location>
</feature>
<protein>
    <submittedName>
        <fullName evidence="2">Uncharacterized protein</fullName>
    </submittedName>
</protein>
<organism evidence="2 3">
    <name type="scientific">Daldinia eschscholtzii</name>
    <dbReference type="NCBI Taxonomy" id="292717"/>
    <lineage>
        <taxon>Eukaryota</taxon>
        <taxon>Fungi</taxon>
        <taxon>Dikarya</taxon>
        <taxon>Ascomycota</taxon>
        <taxon>Pezizomycotina</taxon>
        <taxon>Sordariomycetes</taxon>
        <taxon>Xylariomycetidae</taxon>
        <taxon>Xylariales</taxon>
        <taxon>Hypoxylaceae</taxon>
        <taxon>Daldinia</taxon>
    </lineage>
</organism>
<proteinExistence type="predicted"/>
<keyword evidence="1" id="KW-0812">Transmembrane</keyword>
<evidence type="ECO:0000313" key="2">
    <source>
        <dbReference type="EMBL" id="KAK6955154.1"/>
    </source>
</evidence>
<keyword evidence="3" id="KW-1185">Reference proteome</keyword>
<dbReference type="AlphaFoldDB" id="A0AAX6MRN0"/>
<keyword evidence="1" id="KW-1133">Transmembrane helix</keyword>